<dbReference type="PANTHER" id="PTHR31896:SF69">
    <property type="entry name" value="FAMILY REGULATORY PROTEIN, PUTATIVE (AFU_ORTHOLOGUE AFUA_3G14730)-RELATED"/>
    <property type="match status" value="1"/>
</dbReference>
<dbReference type="InterPro" id="IPR023213">
    <property type="entry name" value="CAT-like_dom_sf"/>
</dbReference>
<dbReference type="Gene3D" id="3.30.559.10">
    <property type="entry name" value="Chloramphenicol acetyltransferase-like domain"/>
    <property type="match status" value="2"/>
</dbReference>
<name>A0A8H6VLB8_9PEZI</name>
<gene>
    <name evidence="5" type="ORF">HII31_04098</name>
</gene>
<comment type="similarity">
    <text evidence="2">Belongs to the plant acyltransferase family.</text>
</comment>
<dbReference type="GO" id="GO:0016746">
    <property type="term" value="F:acyltransferase activity"/>
    <property type="evidence" value="ECO:0007669"/>
    <property type="project" value="UniProtKB-KW"/>
</dbReference>
<sequence length="497" mass="55441">MEAIRQWWQASNAKQDHHDDDTIYPLHMLDDTRTLHSIVVAWTLRFDDVLDPEKLKDALSKLLEIGDWRKLGGRLRLKEDGSLELHSPNIYTAERPAFAYSQVEVATAIDEDPLARQLPKAAKSPSIQKGPELFQKFAAREDAPRTIDDFLRNDTPVLSLHITPFSDATLVAISWPHILMDVMGQQALVRNWSRVLAGEQSQVAPLLGARDDVLSIAAEAEDPNPEPFLVARQKLTGLGMLSFGSRMAWDVFWNTAETRSIFLSATAVSGLQERSRDELAKMRPGERPHLISINDILTAWMARIVSSSLPQPRPLTVLHAINTRFRLGTKLDRDDSGVYVQNMALASFTFLPAAALTAPIGIIADQNRTQFSMQSSEGQILAYLREVRSQPKGSRDPSTLCGPSDAVLMPFTNWDKADFFNAIDFSPAVVQRDEASGIQNTAAGTISYHHASSMQPNPMMRNVVIIYGKDRGGNYWLTGTFVPRIWSKIEEAVKELS</sequence>
<dbReference type="OrthoDB" id="21502at2759"/>
<evidence type="ECO:0000313" key="6">
    <source>
        <dbReference type="Proteomes" id="UP000660729"/>
    </source>
</evidence>
<keyword evidence="6" id="KW-1185">Reference proteome</keyword>
<evidence type="ECO:0000256" key="1">
    <source>
        <dbReference type="ARBA" id="ARBA00005179"/>
    </source>
</evidence>
<protein>
    <submittedName>
        <fullName evidence="5">O-acetyltransferase PaAT-2</fullName>
    </submittedName>
</protein>
<comment type="pathway">
    <text evidence="1">Secondary metabolite biosynthesis.</text>
</comment>
<comment type="caution">
    <text evidence="5">The sequence shown here is derived from an EMBL/GenBank/DDBJ whole genome shotgun (WGS) entry which is preliminary data.</text>
</comment>
<proteinExistence type="inferred from homology"/>
<accession>A0A8H6VLB8</accession>
<organism evidence="5 6">
    <name type="scientific">Pseudocercospora fuligena</name>
    <dbReference type="NCBI Taxonomy" id="685502"/>
    <lineage>
        <taxon>Eukaryota</taxon>
        <taxon>Fungi</taxon>
        <taxon>Dikarya</taxon>
        <taxon>Ascomycota</taxon>
        <taxon>Pezizomycotina</taxon>
        <taxon>Dothideomycetes</taxon>
        <taxon>Dothideomycetidae</taxon>
        <taxon>Mycosphaerellales</taxon>
        <taxon>Mycosphaerellaceae</taxon>
        <taxon>Pseudocercospora</taxon>
    </lineage>
</organism>
<evidence type="ECO:0000256" key="2">
    <source>
        <dbReference type="ARBA" id="ARBA00009861"/>
    </source>
</evidence>
<evidence type="ECO:0000256" key="4">
    <source>
        <dbReference type="ARBA" id="ARBA00023315"/>
    </source>
</evidence>
<dbReference type="Pfam" id="PF02458">
    <property type="entry name" value="Transferase"/>
    <property type="match status" value="1"/>
</dbReference>
<keyword evidence="3 5" id="KW-0808">Transferase</keyword>
<reference evidence="5" key="1">
    <citation type="submission" date="2020-04" db="EMBL/GenBank/DDBJ databases">
        <title>Draft genome resource of the tomato pathogen Pseudocercospora fuligena.</title>
        <authorList>
            <person name="Zaccaron A."/>
        </authorList>
    </citation>
    <scope>NUCLEOTIDE SEQUENCE</scope>
    <source>
        <strain evidence="5">PF001</strain>
    </source>
</reference>
<evidence type="ECO:0000256" key="3">
    <source>
        <dbReference type="ARBA" id="ARBA00022679"/>
    </source>
</evidence>
<dbReference type="EMBL" id="JABCIY010000058">
    <property type="protein sequence ID" value="KAF7194592.1"/>
    <property type="molecule type" value="Genomic_DNA"/>
</dbReference>
<dbReference type="InterPro" id="IPR051283">
    <property type="entry name" value="Sec_Metabolite_Acyltrans"/>
</dbReference>
<evidence type="ECO:0000313" key="5">
    <source>
        <dbReference type="EMBL" id="KAF7194592.1"/>
    </source>
</evidence>
<dbReference type="Proteomes" id="UP000660729">
    <property type="component" value="Unassembled WGS sequence"/>
</dbReference>
<dbReference type="PANTHER" id="PTHR31896">
    <property type="entry name" value="FAMILY REGULATORY PROTEIN, PUTATIVE (AFU_ORTHOLOGUE AFUA_3G14730)-RELATED"/>
    <property type="match status" value="1"/>
</dbReference>
<dbReference type="AlphaFoldDB" id="A0A8H6VLB8"/>
<keyword evidence="4" id="KW-0012">Acyltransferase</keyword>